<protein>
    <submittedName>
        <fullName evidence="1">Uncharacterized protein</fullName>
    </submittedName>
</protein>
<dbReference type="Proteomes" id="UP000305067">
    <property type="component" value="Unassembled WGS sequence"/>
</dbReference>
<dbReference type="EMBL" id="ML178830">
    <property type="protein sequence ID" value="TFL00189.1"/>
    <property type="molecule type" value="Genomic_DNA"/>
</dbReference>
<gene>
    <name evidence="1" type="ORF">BDV98DRAFT_121807</name>
</gene>
<accession>A0A5C3QIY4</accession>
<name>A0A5C3QIY4_9AGAR</name>
<reference evidence="1 2" key="1">
    <citation type="journal article" date="2019" name="Nat. Ecol. Evol.">
        <title>Megaphylogeny resolves global patterns of mushroom evolution.</title>
        <authorList>
            <person name="Varga T."/>
            <person name="Krizsan K."/>
            <person name="Foldi C."/>
            <person name="Dima B."/>
            <person name="Sanchez-Garcia M."/>
            <person name="Sanchez-Ramirez S."/>
            <person name="Szollosi G.J."/>
            <person name="Szarkandi J.G."/>
            <person name="Papp V."/>
            <person name="Albert L."/>
            <person name="Andreopoulos W."/>
            <person name="Angelini C."/>
            <person name="Antonin V."/>
            <person name="Barry K.W."/>
            <person name="Bougher N.L."/>
            <person name="Buchanan P."/>
            <person name="Buyck B."/>
            <person name="Bense V."/>
            <person name="Catcheside P."/>
            <person name="Chovatia M."/>
            <person name="Cooper J."/>
            <person name="Damon W."/>
            <person name="Desjardin D."/>
            <person name="Finy P."/>
            <person name="Geml J."/>
            <person name="Haridas S."/>
            <person name="Hughes K."/>
            <person name="Justo A."/>
            <person name="Karasinski D."/>
            <person name="Kautmanova I."/>
            <person name="Kiss B."/>
            <person name="Kocsube S."/>
            <person name="Kotiranta H."/>
            <person name="LaButti K.M."/>
            <person name="Lechner B.E."/>
            <person name="Liimatainen K."/>
            <person name="Lipzen A."/>
            <person name="Lukacs Z."/>
            <person name="Mihaltcheva S."/>
            <person name="Morgado L.N."/>
            <person name="Niskanen T."/>
            <person name="Noordeloos M.E."/>
            <person name="Ohm R.A."/>
            <person name="Ortiz-Santana B."/>
            <person name="Ovrebo C."/>
            <person name="Racz N."/>
            <person name="Riley R."/>
            <person name="Savchenko A."/>
            <person name="Shiryaev A."/>
            <person name="Soop K."/>
            <person name="Spirin V."/>
            <person name="Szebenyi C."/>
            <person name="Tomsovsky M."/>
            <person name="Tulloss R.E."/>
            <person name="Uehling J."/>
            <person name="Grigoriev I.V."/>
            <person name="Vagvolgyi C."/>
            <person name="Papp T."/>
            <person name="Martin F.M."/>
            <person name="Miettinen O."/>
            <person name="Hibbett D.S."/>
            <person name="Nagy L.G."/>
        </authorList>
    </citation>
    <scope>NUCLEOTIDE SEQUENCE [LARGE SCALE GENOMIC DNA]</scope>
    <source>
        <strain evidence="1 2">CBS 309.79</strain>
    </source>
</reference>
<proteinExistence type="predicted"/>
<evidence type="ECO:0000313" key="1">
    <source>
        <dbReference type="EMBL" id="TFL00189.1"/>
    </source>
</evidence>
<keyword evidence="2" id="KW-1185">Reference proteome</keyword>
<dbReference type="AlphaFoldDB" id="A0A5C3QIY4"/>
<sequence length="126" mass="14287">MLEPTRSYVHWIVDQELFCFSTDGRQRYKIHGTRFPHAFSVSTEIASAYRLLLDFLYSPRSKSLSPNPSFGHPGCSDGLSLTQRSLCLSIENSGQVCQGFLRLTATSSRRRTLTYTAHTYHHVSSI</sequence>
<evidence type="ECO:0000313" key="2">
    <source>
        <dbReference type="Proteomes" id="UP000305067"/>
    </source>
</evidence>
<organism evidence="1 2">
    <name type="scientific">Pterulicium gracile</name>
    <dbReference type="NCBI Taxonomy" id="1884261"/>
    <lineage>
        <taxon>Eukaryota</taxon>
        <taxon>Fungi</taxon>
        <taxon>Dikarya</taxon>
        <taxon>Basidiomycota</taxon>
        <taxon>Agaricomycotina</taxon>
        <taxon>Agaricomycetes</taxon>
        <taxon>Agaricomycetidae</taxon>
        <taxon>Agaricales</taxon>
        <taxon>Pleurotineae</taxon>
        <taxon>Pterulaceae</taxon>
        <taxon>Pterulicium</taxon>
    </lineage>
</organism>